<evidence type="ECO:0008006" key="3">
    <source>
        <dbReference type="Google" id="ProtNLM"/>
    </source>
</evidence>
<organism evidence="1 2">
    <name type="scientific">Kushneria avicenniae</name>
    <dbReference type="NCBI Taxonomy" id="402385"/>
    <lineage>
        <taxon>Bacteria</taxon>
        <taxon>Pseudomonadati</taxon>
        <taxon>Pseudomonadota</taxon>
        <taxon>Gammaproteobacteria</taxon>
        <taxon>Oceanospirillales</taxon>
        <taxon>Halomonadaceae</taxon>
        <taxon>Kushneria</taxon>
    </lineage>
</organism>
<dbReference type="Proteomes" id="UP000199046">
    <property type="component" value="Unassembled WGS sequence"/>
</dbReference>
<evidence type="ECO:0000313" key="1">
    <source>
        <dbReference type="EMBL" id="SFC71158.1"/>
    </source>
</evidence>
<dbReference type="Pfam" id="PF08856">
    <property type="entry name" value="DUF1826"/>
    <property type="match status" value="1"/>
</dbReference>
<dbReference type="InterPro" id="IPR014955">
    <property type="entry name" value="DUF1826"/>
</dbReference>
<gene>
    <name evidence="1" type="ORF">SAMN05421848_2389</name>
</gene>
<dbReference type="RefSeq" id="WP_090134332.1">
    <property type="nucleotide sequence ID" value="NZ_FOLY01000005.1"/>
</dbReference>
<dbReference type="STRING" id="402385.SAMN05421848_2389"/>
<evidence type="ECO:0000313" key="2">
    <source>
        <dbReference type="Proteomes" id="UP000199046"/>
    </source>
</evidence>
<sequence>MSHSSALETPDSALLMARELATIFDAEREIAIAPRALPADLQASVEAQCRTAHGWSITLTGAPDAALEAELCERLPVPEQAQALVDDVMGLARLMALLMEADTLRIKLRLLEETMCPRFHCDNVTVRLITSWLGPGSEWLPEHALDRQGLGAPSPDKPEIVVNPNAIKRLATGDVALIKGSAWRGEGRGGLAHRSPSLAPGQRRLMMSIDPL</sequence>
<dbReference type="EMBL" id="FOLY01000005">
    <property type="protein sequence ID" value="SFC71158.1"/>
    <property type="molecule type" value="Genomic_DNA"/>
</dbReference>
<protein>
    <recommendedName>
        <fullName evidence="3">DUF1826 domain-containing protein</fullName>
    </recommendedName>
</protein>
<name>A0A1I1LJL2_9GAMM</name>
<proteinExistence type="predicted"/>
<keyword evidence="2" id="KW-1185">Reference proteome</keyword>
<reference evidence="2" key="1">
    <citation type="submission" date="2016-10" db="EMBL/GenBank/DDBJ databases">
        <authorList>
            <person name="Varghese N."/>
            <person name="Submissions S."/>
        </authorList>
    </citation>
    <scope>NUCLEOTIDE SEQUENCE [LARGE SCALE GENOMIC DNA]</scope>
    <source>
        <strain evidence="2">DSM 23439</strain>
    </source>
</reference>
<dbReference type="AlphaFoldDB" id="A0A1I1LJL2"/>
<accession>A0A1I1LJL2</accession>
<dbReference type="OrthoDB" id="5342505at2"/>